<reference evidence="1" key="1">
    <citation type="submission" date="2023-03" db="EMBL/GenBank/DDBJ databases">
        <title>Massive genome expansion in bonnet fungi (Mycena s.s.) driven by repeated elements and novel gene families across ecological guilds.</title>
        <authorList>
            <consortium name="Lawrence Berkeley National Laboratory"/>
            <person name="Harder C.B."/>
            <person name="Miyauchi S."/>
            <person name="Viragh M."/>
            <person name="Kuo A."/>
            <person name="Thoen E."/>
            <person name="Andreopoulos B."/>
            <person name="Lu D."/>
            <person name="Skrede I."/>
            <person name="Drula E."/>
            <person name="Henrissat B."/>
            <person name="Morin E."/>
            <person name="Kohler A."/>
            <person name="Barry K."/>
            <person name="LaButti K."/>
            <person name="Morin E."/>
            <person name="Salamov A."/>
            <person name="Lipzen A."/>
            <person name="Mereny Z."/>
            <person name="Hegedus B."/>
            <person name="Baldrian P."/>
            <person name="Stursova M."/>
            <person name="Weitz H."/>
            <person name="Taylor A."/>
            <person name="Grigoriev I.V."/>
            <person name="Nagy L.G."/>
            <person name="Martin F."/>
            <person name="Kauserud H."/>
        </authorList>
    </citation>
    <scope>NUCLEOTIDE SEQUENCE</scope>
    <source>
        <strain evidence="1">CBHHK182m</strain>
    </source>
</reference>
<keyword evidence="2" id="KW-1185">Reference proteome</keyword>
<dbReference type="AlphaFoldDB" id="A0AAD7K919"/>
<accession>A0AAD7K919</accession>
<organism evidence="1 2">
    <name type="scientific">Mycena metata</name>
    <dbReference type="NCBI Taxonomy" id="1033252"/>
    <lineage>
        <taxon>Eukaryota</taxon>
        <taxon>Fungi</taxon>
        <taxon>Dikarya</taxon>
        <taxon>Basidiomycota</taxon>
        <taxon>Agaricomycotina</taxon>
        <taxon>Agaricomycetes</taxon>
        <taxon>Agaricomycetidae</taxon>
        <taxon>Agaricales</taxon>
        <taxon>Marasmiineae</taxon>
        <taxon>Mycenaceae</taxon>
        <taxon>Mycena</taxon>
    </lineage>
</organism>
<dbReference type="InterPro" id="IPR029058">
    <property type="entry name" value="AB_hydrolase_fold"/>
</dbReference>
<gene>
    <name evidence="1" type="ORF">B0H16DRAFT_1499404</name>
</gene>
<evidence type="ECO:0000313" key="1">
    <source>
        <dbReference type="EMBL" id="KAJ7779613.1"/>
    </source>
</evidence>
<keyword evidence="1" id="KW-0378">Hydrolase</keyword>
<protein>
    <submittedName>
        <fullName evidence="1">Alpha/beta hydrolase family-domain-containing protein</fullName>
    </submittedName>
</protein>
<dbReference type="Proteomes" id="UP001215598">
    <property type="component" value="Unassembled WGS sequence"/>
</dbReference>
<sequence>MSSLAFAVLPMQQSVHSLKPSGACPFHVDAVQYFPEHPSPNGLTLIFLHAMNTHKEQYEPVLRHLLRQQQGLHIRDAWCIENPNHGSSALKNRALLDSPEYRDKWTAMDYCRAVHAFLTSTSHGVDFRARFLVGLAHSAASAPLLLLQREYPLVEFQGLVFMDGAILPIGTRPTKVLCKLFGNWAKSKPNTWSSRAAAHKELSKTAFRRWDPAAVESFVKHAIRPVDNSTDVTLNCSTRQESIYYLSPTADLVDVPTEIFLQLTKDDTLSIHAIICLNDEYKGMGTEMKQFQIDHVKRMRRGSVQIIEGGHMFPQTEPLQCGGAIAQALERIQRREREAMVLSRL</sequence>
<dbReference type="EMBL" id="JARKIB010000005">
    <property type="protein sequence ID" value="KAJ7779613.1"/>
    <property type="molecule type" value="Genomic_DNA"/>
</dbReference>
<proteinExistence type="predicted"/>
<dbReference type="Gene3D" id="3.40.50.1820">
    <property type="entry name" value="alpha/beta hydrolase"/>
    <property type="match status" value="1"/>
</dbReference>
<evidence type="ECO:0000313" key="2">
    <source>
        <dbReference type="Proteomes" id="UP001215598"/>
    </source>
</evidence>
<name>A0AAD7K919_9AGAR</name>
<dbReference type="GO" id="GO:0016787">
    <property type="term" value="F:hydrolase activity"/>
    <property type="evidence" value="ECO:0007669"/>
    <property type="project" value="UniProtKB-KW"/>
</dbReference>
<comment type="caution">
    <text evidence="1">The sequence shown here is derived from an EMBL/GenBank/DDBJ whole genome shotgun (WGS) entry which is preliminary data.</text>
</comment>
<dbReference type="SUPFAM" id="SSF53474">
    <property type="entry name" value="alpha/beta-Hydrolases"/>
    <property type="match status" value="1"/>
</dbReference>